<gene>
    <name evidence="1" type="ORF">TCNE_LOCUS8403</name>
</gene>
<dbReference type="AlphaFoldDB" id="A0A183UIT3"/>
<dbReference type="WBParaSite" id="TCNE_0000840301-mRNA-1">
    <property type="protein sequence ID" value="TCNE_0000840301-mRNA-1"/>
    <property type="gene ID" value="TCNE_0000840301"/>
</dbReference>
<reference evidence="1 2" key="2">
    <citation type="submission" date="2018-11" db="EMBL/GenBank/DDBJ databases">
        <authorList>
            <consortium name="Pathogen Informatics"/>
        </authorList>
    </citation>
    <scope>NUCLEOTIDE SEQUENCE [LARGE SCALE GENOMIC DNA]</scope>
</reference>
<protein>
    <submittedName>
        <fullName evidence="3">Nitroreductase</fullName>
    </submittedName>
</protein>
<dbReference type="EMBL" id="UYWY01019899">
    <property type="protein sequence ID" value="VDM39724.1"/>
    <property type="molecule type" value="Genomic_DNA"/>
</dbReference>
<proteinExistence type="predicted"/>
<accession>A0A183UIT3</accession>
<name>A0A183UIT3_TOXCA</name>
<evidence type="ECO:0000313" key="3">
    <source>
        <dbReference type="WBParaSite" id="TCNE_0000840301-mRNA-1"/>
    </source>
</evidence>
<reference evidence="3" key="1">
    <citation type="submission" date="2016-06" db="UniProtKB">
        <authorList>
            <consortium name="WormBaseParasite"/>
        </authorList>
    </citation>
    <scope>IDENTIFICATION</scope>
</reference>
<keyword evidence="2" id="KW-1185">Reference proteome</keyword>
<evidence type="ECO:0000313" key="1">
    <source>
        <dbReference type="EMBL" id="VDM39724.1"/>
    </source>
</evidence>
<dbReference type="Proteomes" id="UP000050794">
    <property type="component" value="Unassembled WGS sequence"/>
</dbReference>
<evidence type="ECO:0000313" key="2">
    <source>
        <dbReference type="Proteomes" id="UP000050794"/>
    </source>
</evidence>
<organism evidence="2 3">
    <name type="scientific">Toxocara canis</name>
    <name type="common">Canine roundworm</name>
    <dbReference type="NCBI Taxonomy" id="6265"/>
    <lineage>
        <taxon>Eukaryota</taxon>
        <taxon>Metazoa</taxon>
        <taxon>Ecdysozoa</taxon>
        <taxon>Nematoda</taxon>
        <taxon>Chromadorea</taxon>
        <taxon>Rhabditida</taxon>
        <taxon>Spirurina</taxon>
        <taxon>Ascaridomorpha</taxon>
        <taxon>Ascaridoidea</taxon>
        <taxon>Toxocaridae</taxon>
        <taxon>Toxocara</taxon>
    </lineage>
</organism>
<sequence length="37" mass="4125">MADDLLQTELGRIITGDGLKANPWRVIVYNGLDRGPR</sequence>